<keyword evidence="4 9" id="KW-0812">Transmembrane</keyword>
<name>A0A857DHM0_9FIRM</name>
<dbReference type="PANTHER" id="PTHR11795:SF450">
    <property type="entry name" value="ABC TRANSPORTER PERMEASE PROTEIN"/>
    <property type="match status" value="1"/>
</dbReference>
<feature type="transmembrane region" description="Helical" evidence="9">
    <location>
        <begin position="35"/>
        <end position="54"/>
    </location>
</feature>
<comment type="similarity">
    <text evidence="8">Belongs to the binding-protein-dependent transport system permease family. LivHM subfamily.</text>
</comment>
<evidence type="ECO:0000256" key="8">
    <source>
        <dbReference type="ARBA" id="ARBA00037998"/>
    </source>
</evidence>
<feature type="transmembrane region" description="Helical" evidence="9">
    <location>
        <begin position="225"/>
        <end position="250"/>
    </location>
</feature>
<proteinExistence type="inferred from homology"/>
<comment type="subcellular location">
    <subcellularLocation>
        <location evidence="1">Cell membrane</location>
        <topology evidence="1">Multi-pass membrane protein</topology>
    </subcellularLocation>
</comment>
<keyword evidence="2" id="KW-0813">Transport</keyword>
<dbReference type="Pfam" id="PF02653">
    <property type="entry name" value="BPD_transp_2"/>
    <property type="match status" value="1"/>
</dbReference>
<reference evidence="10 11" key="1">
    <citation type="submission" date="2019-12" db="EMBL/GenBank/DDBJ databases">
        <title>Sequence classification of anaerobic respiratory reductive dehalogenases: First we see many, then we see few.</title>
        <authorList>
            <person name="Molenda O."/>
            <person name="Puentes Jacome L.A."/>
            <person name="Cao X."/>
            <person name="Nesbo C.L."/>
            <person name="Tang S."/>
            <person name="Morson N."/>
            <person name="Patron J."/>
            <person name="Lomheim L."/>
            <person name="Wishart D.S."/>
            <person name="Edwards E.A."/>
        </authorList>
    </citation>
    <scope>NUCLEOTIDE SEQUENCE [LARGE SCALE GENOMIC DNA]</scope>
    <source>
        <strain evidence="10 11">12DCA</strain>
    </source>
</reference>
<feature type="transmembrane region" description="Helical" evidence="9">
    <location>
        <begin position="91"/>
        <end position="114"/>
    </location>
</feature>
<feature type="transmembrane region" description="Helical" evidence="9">
    <location>
        <begin position="6"/>
        <end position="28"/>
    </location>
</feature>
<dbReference type="GO" id="GO:0022857">
    <property type="term" value="F:transmembrane transporter activity"/>
    <property type="evidence" value="ECO:0007669"/>
    <property type="project" value="InterPro"/>
</dbReference>
<dbReference type="AlphaFoldDB" id="A0A857DHM0"/>
<keyword evidence="3" id="KW-1003">Cell membrane</keyword>
<dbReference type="CDD" id="cd06582">
    <property type="entry name" value="TM_PBP1_LivH_like"/>
    <property type="match status" value="1"/>
</dbReference>
<evidence type="ECO:0000313" key="11">
    <source>
        <dbReference type="Proteomes" id="UP000430508"/>
    </source>
</evidence>
<feature type="transmembrane region" description="Helical" evidence="9">
    <location>
        <begin position="185"/>
        <end position="213"/>
    </location>
</feature>
<dbReference type="RefSeq" id="WP_019226574.1">
    <property type="nucleotide sequence ID" value="NZ_CP046996.1"/>
</dbReference>
<dbReference type="GO" id="GO:0006865">
    <property type="term" value="P:amino acid transport"/>
    <property type="evidence" value="ECO:0007669"/>
    <property type="project" value="UniProtKB-KW"/>
</dbReference>
<gene>
    <name evidence="10" type="ORF">GQ588_03190</name>
</gene>
<evidence type="ECO:0000256" key="1">
    <source>
        <dbReference type="ARBA" id="ARBA00004651"/>
    </source>
</evidence>
<keyword evidence="5" id="KW-0029">Amino-acid transport</keyword>
<evidence type="ECO:0000256" key="7">
    <source>
        <dbReference type="ARBA" id="ARBA00023136"/>
    </source>
</evidence>
<evidence type="ECO:0000256" key="6">
    <source>
        <dbReference type="ARBA" id="ARBA00022989"/>
    </source>
</evidence>
<evidence type="ECO:0000256" key="4">
    <source>
        <dbReference type="ARBA" id="ARBA00022692"/>
    </source>
</evidence>
<dbReference type="Proteomes" id="UP000430508">
    <property type="component" value="Chromosome"/>
</dbReference>
<evidence type="ECO:0000256" key="2">
    <source>
        <dbReference type="ARBA" id="ARBA00022448"/>
    </source>
</evidence>
<keyword evidence="7 9" id="KW-0472">Membrane</keyword>
<evidence type="ECO:0000256" key="5">
    <source>
        <dbReference type="ARBA" id="ARBA00022970"/>
    </source>
</evidence>
<sequence>MGEQLLQLLFSGLTLGSIYSIIALILVITYKVTGILNLALGEFLVIGALLTVSFKSMGMPLIAASLLAIIIVALLAGVLERLTVNKARGASSLTMLIITIGISISLRGLALLIWGTDTYSLPSFTASGPIMAGGAALNPQSIWVFLLAAATLICVNTFFGRTYWGKAVKASVLSPIGAQLQGINLSTISLAAFVFSGALATAAGICIGPVTMVTYDMGFMLGVKGFIAATIGGLGSISGAVLGGLILGLLEAYSSGLISSGLNDAISIVILLAVLLIRPEGILGAISERKI</sequence>
<accession>A0A857DHM0</accession>
<evidence type="ECO:0000256" key="3">
    <source>
        <dbReference type="ARBA" id="ARBA00022475"/>
    </source>
</evidence>
<dbReference type="InterPro" id="IPR052157">
    <property type="entry name" value="BCAA_transport_permease"/>
</dbReference>
<evidence type="ECO:0000313" key="10">
    <source>
        <dbReference type="EMBL" id="QGZ99725.1"/>
    </source>
</evidence>
<feature type="transmembrane region" description="Helical" evidence="9">
    <location>
        <begin position="142"/>
        <end position="164"/>
    </location>
</feature>
<dbReference type="PANTHER" id="PTHR11795">
    <property type="entry name" value="BRANCHED-CHAIN AMINO ACID TRANSPORT SYSTEM PERMEASE PROTEIN LIVH"/>
    <property type="match status" value="1"/>
</dbReference>
<protein>
    <submittedName>
        <fullName evidence="10">Branched-chain amino acid ABC transporter permease</fullName>
    </submittedName>
</protein>
<feature type="transmembrane region" description="Helical" evidence="9">
    <location>
        <begin position="257"/>
        <end position="277"/>
    </location>
</feature>
<dbReference type="EMBL" id="CP046996">
    <property type="protein sequence ID" value="QGZ99725.1"/>
    <property type="molecule type" value="Genomic_DNA"/>
</dbReference>
<keyword evidence="6 9" id="KW-1133">Transmembrane helix</keyword>
<dbReference type="GO" id="GO:0005886">
    <property type="term" value="C:plasma membrane"/>
    <property type="evidence" value="ECO:0007669"/>
    <property type="project" value="UniProtKB-SubCell"/>
</dbReference>
<feature type="transmembrane region" description="Helical" evidence="9">
    <location>
        <begin position="60"/>
        <end position="79"/>
    </location>
</feature>
<dbReference type="InterPro" id="IPR001851">
    <property type="entry name" value="ABC_transp_permease"/>
</dbReference>
<evidence type="ECO:0000256" key="9">
    <source>
        <dbReference type="SAM" id="Phobius"/>
    </source>
</evidence>
<organism evidence="10 11">
    <name type="scientific">Dehalobacter restrictus</name>
    <dbReference type="NCBI Taxonomy" id="55583"/>
    <lineage>
        <taxon>Bacteria</taxon>
        <taxon>Bacillati</taxon>
        <taxon>Bacillota</taxon>
        <taxon>Clostridia</taxon>
        <taxon>Eubacteriales</taxon>
        <taxon>Desulfitobacteriaceae</taxon>
        <taxon>Dehalobacter</taxon>
    </lineage>
</organism>